<keyword evidence="6" id="KW-0539">Nucleus</keyword>
<feature type="compositionally biased region" description="Basic and acidic residues" evidence="7">
    <location>
        <begin position="360"/>
        <end position="373"/>
    </location>
</feature>
<evidence type="ECO:0000313" key="10">
    <source>
        <dbReference type="Proteomes" id="UP000605970"/>
    </source>
</evidence>
<evidence type="ECO:0000256" key="6">
    <source>
        <dbReference type="ARBA" id="ARBA00023242"/>
    </source>
</evidence>
<comment type="caution">
    <text evidence="9">The sequence shown here is derived from an EMBL/GenBank/DDBJ whole genome shotgun (WGS) entry which is preliminary data.</text>
</comment>
<evidence type="ECO:0000256" key="5">
    <source>
        <dbReference type="ARBA" id="ARBA00023163"/>
    </source>
</evidence>
<dbReference type="Gene3D" id="1.10.3970.10">
    <property type="entry name" value="BSD domain"/>
    <property type="match status" value="1"/>
</dbReference>
<comment type="similarity">
    <text evidence="2">Belongs to the TFB1 family.</text>
</comment>
<feature type="domain" description="BSD" evidence="8">
    <location>
        <begin position="203"/>
        <end position="255"/>
    </location>
</feature>
<dbReference type="CDD" id="cd13229">
    <property type="entry name" value="PH_TFIIH"/>
    <property type="match status" value="1"/>
</dbReference>
<proteinExistence type="inferred from homology"/>
<keyword evidence="5" id="KW-0804">Transcription</keyword>
<evidence type="ECO:0000256" key="3">
    <source>
        <dbReference type="ARBA" id="ARBA00022737"/>
    </source>
</evidence>
<feature type="compositionally biased region" description="Polar residues" evidence="7">
    <location>
        <begin position="386"/>
        <end position="395"/>
    </location>
</feature>
<dbReference type="InterPro" id="IPR005607">
    <property type="entry name" value="BSD_dom"/>
</dbReference>
<keyword evidence="10" id="KW-1185">Reference proteome</keyword>
<dbReference type="Proteomes" id="UP000605970">
    <property type="component" value="Unassembled WGS sequence"/>
</dbReference>
<dbReference type="EMBL" id="JABEBT010000049">
    <property type="protein sequence ID" value="KAF7634948.1"/>
    <property type="molecule type" value="Genomic_DNA"/>
</dbReference>
<comment type="subcellular location">
    <subcellularLocation>
        <location evidence="1">Nucleus</location>
    </subcellularLocation>
</comment>
<keyword evidence="3" id="KW-0677">Repeat</keyword>
<dbReference type="OrthoDB" id="360521at2759"/>
<evidence type="ECO:0000256" key="7">
    <source>
        <dbReference type="SAM" id="MobiDB-lite"/>
    </source>
</evidence>
<feature type="region of interest" description="Disordered" evidence="7">
    <location>
        <begin position="358"/>
        <end position="395"/>
    </location>
</feature>
<feature type="domain" description="BSD" evidence="8">
    <location>
        <begin position="125"/>
        <end position="180"/>
    </location>
</feature>
<dbReference type="SUPFAM" id="SSF50729">
    <property type="entry name" value="PH domain-like"/>
    <property type="match status" value="1"/>
</dbReference>
<gene>
    <name evidence="9" type="ORF">Mgra_00005692</name>
</gene>
<dbReference type="Gene3D" id="6.10.140.1200">
    <property type="match status" value="1"/>
</dbReference>
<dbReference type="AlphaFoldDB" id="A0A8S9ZP78"/>
<accession>A0A8S9ZP78</accession>
<dbReference type="SMART" id="SM00751">
    <property type="entry name" value="BSD"/>
    <property type="match status" value="2"/>
</dbReference>
<evidence type="ECO:0000256" key="4">
    <source>
        <dbReference type="ARBA" id="ARBA00023015"/>
    </source>
</evidence>
<dbReference type="InterPro" id="IPR027079">
    <property type="entry name" value="Tfb1/GTF2H1"/>
</dbReference>
<name>A0A8S9ZP78_9BILA</name>
<dbReference type="Pfam" id="PF08567">
    <property type="entry name" value="PH_TFIIH"/>
    <property type="match status" value="1"/>
</dbReference>
<sequence length="583" mass="67391">MHEQSSKEENEDNSLLLRVDQVKYRKTGPGKSPLGTFYVYDDRVEWVNDSDSDDKMVIHLFKIKVQRISPPNKPKVQLQICMMNEDQATFVFMNPKSNQEQLLQERDMVKEVLQQALVRHRQLISQKAAKGNANKDQEEKIKILEQNEHLHQLYLYLVKEKLISSQDFWSIHYKQKSSNEDEAQQKVGISGGFLSSIVQSDSIGGGIRLNITSETIQSIFRTYPAVERKHFELVPHELSEQEFWSRFFQSHYFHRERNPIDPSTSSTDDTFADCVKMDEKDMLDLMEKGRKKLKRTMDLTSLNEDIGILSDMLLIILERSTHNSLPGSSDTKHLLVRRCNFHSERILSTMEEVLGSSLDSHTKKNGYDGKESEVSENGASNRGIENASSKNNNDIQEQNSDIELESHELAEFDIPCDQIYCPLSAYNPPQNQQSCATSDSIHLKQTLLKELETTSSIFEEKNQFTFFDNLAVNFIDTHSIHQVDPDLRAHIKFQGLNRTAIEKIRLVHSGLTELLRHFWLCFPPKTAEIKQKIYRMEEVLARFENEQLAECAKQYGSIHIQHCKDMLNLAKSRLKFFTAAQRD</sequence>
<dbReference type="PANTHER" id="PTHR12856">
    <property type="entry name" value="TRANSCRIPTION INITIATION FACTOR IIH-RELATED"/>
    <property type="match status" value="1"/>
</dbReference>
<reference evidence="9" key="1">
    <citation type="journal article" date="2020" name="Ecol. Evol.">
        <title>Genome structure and content of the rice root-knot nematode (Meloidogyne graminicola).</title>
        <authorList>
            <person name="Phan N.T."/>
            <person name="Danchin E.G.J."/>
            <person name="Klopp C."/>
            <person name="Perfus-Barbeoch L."/>
            <person name="Kozlowski D.K."/>
            <person name="Koutsovoulos G.D."/>
            <person name="Lopez-Roques C."/>
            <person name="Bouchez O."/>
            <person name="Zahm M."/>
            <person name="Besnard G."/>
            <person name="Bellafiore S."/>
        </authorList>
    </citation>
    <scope>NUCLEOTIDE SEQUENCE</scope>
    <source>
        <strain evidence="9">VN-18</strain>
    </source>
</reference>
<evidence type="ECO:0000256" key="2">
    <source>
        <dbReference type="ARBA" id="ARBA00009448"/>
    </source>
</evidence>
<dbReference type="PROSITE" id="PS50858">
    <property type="entry name" value="BSD"/>
    <property type="match status" value="2"/>
</dbReference>
<dbReference type="InterPro" id="IPR035925">
    <property type="entry name" value="BSD_dom_sf"/>
</dbReference>
<organism evidence="9 10">
    <name type="scientific">Meloidogyne graminicola</name>
    <dbReference type="NCBI Taxonomy" id="189291"/>
    <lineage>
        <taxon>Eukaryota</taxon>
        <taxon>Metazoa</taxon>
        <taxon>Ecdysozoa</taxon>
        <taxon>Nematoda</taxon>
        <taxon>Chromadorea</taxon>
        <taxon>Rhabditida</taxon>
        <taxon>Tylenchina</taxon>
        <taxon>Tylenchomorpha</taxon>
        <taxon>Tylenchoidea</taxon>
        <taxon>Meloidogynidae</taxon>
        <taxon>Meloidogyninae</taxon>
        <taxon>Meloidogyne</taxon>
    </lineage>
</organism>
<dbReference type="GO" id="GO:0006289">
    <property type="term" value="P:nucleotide-excision repair"/>
    <property type="evidence" value="ECO:0007669"/>
    <property type="project" value="InterPro"/>
</dbReference>
<dbReference type="GO" id="GO:0000439">
    <property type="term" value="C:transcription factor TFIIH core complex"/>
    <property type="evidence" value="ECO:0007669"/>
    <property type="project" value="InterPro"/>
</dbReference>
<evidence type="ECO:0000256" key="1">
    <source>
        <dbReference type="ARBA" id="ARBA00004123"/>
    </source>
</evidence>
<evidence type="ECO:0000259" key="8">
    <source>
        <dbReference type="PROSITE" id="PS50858"/>
    </source>
</evidence>
<dbReference type="Gene3D" id="2.30.29.30">
    <property type="entry name" value="Pleckstrin-homology domain (PH domain)/Phosphotyrosine-binding domain (PTB)"/>
    <property type="match status" value="1"/>
</dbReference>
<dbReference type="Pfam" id="PF03909">
    <property type="entry name" value="BSD"/>
    <property type="match status" value="1"/>
</dbReference>
<dbReference type="InterPro" id="IPR011993">
    <property type="entry name" value="PH-like_dom_sf"/>
</dbReference>
<dbReference type="SUPFAM" id="SSF140383">
    <property type="entry name" value="BSD domain-like"/>
    <property type="match status" value="2"/>
</dbReference>
<protein>
    <submittedName>
        <fullName evidence="9">BSD domain-containing protein</fullName>
    </submittedName>
</protein>
<dbReference type="InterPro" id="IPR013876">
    <property type="entry name" value="TFIIH_BTF_p62_N"/>
</dbReference>
<dbReference type="GO" id="GO:0006351">
    <property type="term" value="P:DNA-templated transcription"/>
    <property type="evidence" value="ECO:0007669"/>
    <property type="project" value="InterPro"/>
</dbReference>
<keyword evidence="4" id="KW-0805">Transcription regulation</keyword>
<evidence type="ECO:0000313" key="9">
    <source>
        <dbReference type="EMBL" id="KAF7634948.1"/>
    </source>
</evidence>